<evidence type="ECO:0000313" key="5">
    <source>
        <dbReference type="Proteomes" id="UP000186922"/>
    </source>
</evidence>
<protein>
    <recommendedName>
        <fullName evidence="3">ABC transporter TMD0 domain-containing protein</fullName>
    </recommendedName>
</protein>
<comment type="caution">
    <text evidence="4">The sequence shown here is derived from an EMBL/GenBank/DDBJ whole genome shotgun (WGS) entry which is preliminary data.</text>
</comment>
<dbReference type="EMBL" id="BDGG01000006">
    <property type="protein sequence ID" value="GAV00962.1"/>
    <property type="molecule type" value="Genomic_DNA"/>
</dbReference>
<keyword evidence="2" id="KW-1133">Transmembrane helix</keyword>
<gene>
    <name evidence="4" type="primary">RvY_11741</name>
    <name evidence="4" type="synonym">RvY_11741.1</name>
    <name evidence="4" type="ORF">RvY_11741-1</name>
</gene>
<evidence type="ECO:0000256" key="1">
    <source>
        <dbReference type="ARBA" id="ARBA00004141"/>
    </source>
</evidence>
<feature type="transmembrane region" description="Helical" evidence="2">
    <location>
        <begin position="177"/>
        <end position="199"/>
    </location>
</feature>
<dbReference type="Proteomes" id="UP000186922">
    <property type="component" value="Unassembled WGS sequence"/>
</dbReference>
<feature type="transmembrane region" description="Helical" evidence="2">
    <location>
        <begin position="72"/>
        <end position="93"/>
    </location>
</feature>
<dbReference type="AlphaFoldDB" id="A0A1D1VH57"/>
<evidence type="ECO:0000259" key="3">
    <source>
        <dbReference type="Pfam" id="PF24357"/>
    </source>
</evidence>
<feature type="transmembrane region" description="Helical" evidence="2">
    <location>
        <begin position="146"/>
        <end position="165"/>
    </location>
</feature>
<feature type="transmembrane region" description="Helical" evidence="2">
    <location>
        <begin position="113"/>
        <end position="134"/>
    </location>
</feature>
<reference evidence="4 5" key="1">
    <citation type="journal article" date="2016" name="Nat. Commun.">
        <title>Extremotolerant tardigrade genome and improved radiotolerance of human cultured cells by tardigrade-unique protein.</title>
        <authorList>
            <person name="Hashimoto T."/>
            <person name="Horikawa D.D."/>
            <person name="Saito Y."/>
            <person name="Kuwahara H."/>
            <person name="Kozuka-Hata H."/>
            <person name="Shin-I T."/>
            <person name="Minakuchi Y."/>
            <person name="Ohishi K."/>
            <person name="Motoyama A."/>
            <person name="Aizu T."/>
            <person name="Enomoto A."/>
            <person name="Kondo K."/>
            <person name="Tanaka S."/>
            <person name="Hara Y."/>
            <person name="Koshikawa S."/>
            <person name="Sagara H."/>
            <person name="Miura T."/>
            <person name="Yokobori S."/>
            <person name="Miyagawa K."/>
            <person name="Suzuki Y."/>
            <person name="Kubo T."/>
            <person name="Oyama M."/>
            <person name="Kohara Y."/>
            <person name="Fujiyama A."/>
            <person name="Arakawa K."/>
            <person name="Katayama T."/>
            <person name="Toyoda A."/>
            <person name="Kunieda T."/>
        </authorList>
    </citation>
    <scope>NUCLEOTIDE SEQUENCE [LARGE SCALE GENOMIC DNA]</scope>
    <source>
        <strain evidence="4 5">YOKOZUNA-1</strain>
    </source>
</reference>
<feature type="transmembrane region" description="Helical" evidence="2">
    <location>
        <begin position="42"/>
        <end position="60"/>
    </location>
</feature>
<organism evidence="4 5">
    <name type="scientific">Ramazzottius varieornatus</name>
    <name type="common">Water bear</name>
    <name type="synonym">Tardigrade</name>
    <dbReference type="NCBI Taxonomy" id="947166"/>
    <lineage>
        <taxon>Eukaryota</taxon>
        <taxon>Metazoa</taxon>
        <taxon>Ecdysozoa</taxon>
        <taxon>Tardigrada</taxon>
        <taxon>Eutardigrada</taxon>
        <taxon>Parachela</taxon>
        <taxon>Hypsibioidea</taxon>
        <taxon>Ramazzottiidae</taxon>
        <taxon>Ramazzottius</taxon>
    </lineage>
</organism>
<dbReference type="OrthoDB" id="6500128at2759"/>
<keyword evidence="2" id="KW-0472">Membrane</keyword>
<keyword evidence="5" id="KW-1185">Reference proteome</keyword>
<evidence type="ECO:0000313" key="4">
    <source>
        <dbReference type="EMBL" id="GAV00962.1"/>
    </source>
</evidence>
<keyword evidence="2" id="KW-0812">Transmembrane</keyword>
<name>A0A1D1VH57_RAMVA</name>
<sequence length="244" mass="28088">MMAQVFHPFPERFCKPGDHFWDATLSWNTSNPELSECFQQSVLVWIPCLFLWAMLPYQAYRVMTSRYRIHRWTWISIAKTVFCVALAVLALTEMSYTAYQLSMEDLGVLYPDVNLTAVLIKGGTYILAAFYVYLEKRGARPSSGVLFFFWLFMLIGNSVTFRTKLSRAVVHGIEDRLSFGVFMASFPLVFIQFVLSCFAEHFPQREHGEKVCHIFQGSFINMPNNSALFGRHLALNNSPRFLTG</sequence>
<proteinExistence type="predicted"/>
<evidence type="ECO:0000256" key="2">
    <source>
        <dbReference type="SAM" id="Phobius"/>
    </source>
</evidence>
<dbReference type="InterPro" id="IPR056227">
    <property type="entry name" value="TMD0_ABC"/>
</dbReference>
<feature type="domain" description="ABC transporter TMD0" evidence="3">
    <location>
        <begin position="31"/>
        <end position="171"/>
    </location>
</feature>
<dbReference type="Pfam" id="PF24357">
    <property type="entry name" value="TMD0_ABC"/>
    <property type="match status" value="1"/>
</dbReference>
<dbReference type="GO" id="GO:0016020">
    <property type="term" value="C:membrane"/>
    <property type="evidence" value="ECO:0007669"/>
    <property type="project" value="UniProtKB-SubCell"/>
</dbReference>
<accession>A0A1D1VH57</accession>
<comment type="subcellular location">
    <subcellularLocation>
        <location evidence="1">Membrane</location>
        <topology evidence="1">Multi-pass membrane protein</topology>
    </subcellularLocation>
</comment>
<dbReference type="STRING" id="947166.A0A1D1VH57"/>